<dbReference type="EMBL" id="KI536978">
    <property type="protein sequence ID" value="ESR37605.1"/>
    <property type="molecule type" value="Genomic_DNA"/>
</dbReference>
<keyword evidence="1" id="KW-0472">Membrane</keyword>
<dbReference type="KEGG" id="cic:CICLE_v10030421mg"/>
<dbReference type="InParanoid" id="V4SFI9"/>
<dbReference type="Gramene" id="ESR37605">
    <property type="protein sequence ID" value="ESR37605"/>
    <property type="gene ID" value="CICLE_v10030421mg"/>
</dbReference>
<keyword evidence="1" id="KW-0812">Transmembrane</keyword>
<sequence length="77" mass="8892">MNEIMFLGQLLENIIDEIACPWPCWRLQYRDGPASGLVFFACFFFFSTVLPSFVITIGDLLRALAVRMRNKARFTVI</sequence>
<keyword evidence="1" id="KW-1133">Transmembrane helix</keyword>
<gene>
    <name evidence="2" type="ORF">CICLE_v10030421mg</name>
</gene>
<keyword evidence="3" id="KW-1185">Reference proteome</keyword>
<evidence type="ECO:0000313" key="2">
    <source>
        <dbReference type="EMBL" id="ESR37605.1"/>
    </source>
</evidence>
<evidence type="ECO:0000256" key="1">
    <source>
        <dbReference type="SAM" id="Phobius"/>
    </source>
</evidence>
<dbReference type="AlphaFoldDB" id="V4SFI9"/>
<proteinExistence type="predicted"/>
<organism evidence="2 3">
    <name type="scientific">Citrus clementina</name>
    <name type="common">Clementine</name>
    <name type="synonym">Citrus deliciosa x Citrus sinensis</name>
    <dbReference type="NCBI Taxonomy" id="85681"/>
    <lineage>
        <taxon>Eukaryota</taxon>
        <taxon>Viridiplantae</taxon>
        <taxon>Streptophyta</taxon>
        <taxon>Embryophyta</taxon>
        <taxon>Tracheophyta</taxon>
        <taxon>Spermatophyta</taxon>
        <taxon>Magnoliopsida</taxon>
        <taxon>eudicotyledons</taxon>
        <taxon>Gunneridae</taxon>
        <taxon>Pentapetalae</taxon>
        <taxon>rosids</taxon>
        <taxon>malvids</taxon>
        <taxon>Sapindales</taxon>
        <taxon>Rutaceae</taxon>
        <taxon>Aurantioideae</taxon>
        <taxon>Citrus</taxon>
    </lineage>
</organism>
<name>V4SFI9_CITCL</name>
<evidence type="ECO:0000313" key="3">
    <source>
        <dbReference type="Proteomes" id="UP000030687"/>
    </source>
</evidence>
<feature type="transmembrane region" description="Helical" evidence="1">
    <location>
        <begin position="37"/>
        <end position="61"/>
    </location>
</feature>
<dbReference type="Proteomes" id="UP000030687">
    <property type="component" value="Unassembled WGS sequence"/>
</dbReference>
<accession>V4SFI9</accession>
<reference evidence="2 3" key="1">
    <citation type="submission" date="2013-10" db="EMBL/GenBank/DDBJ databases">
        <authorList>
            <consortium name="International Citrus Genome Consortium"/>
            <person name="Jenkins J."/>
            <person name="Schmutz J."/>
            <person name="Prochnik S."/>
            <person name="Rokhsar D."/>
            <person name="Gmitter F."/>
            <person name="Ollitrault P."/>
            <person name="Machado M."/>
            <person name="Talon M."/>
            <person name="Wincker P."/>
            <person name="Jaillon O."/>
            <person name="Morgante M."/>
        </authorList>
    </citation>
    <scope>NUCLEOTIDE SEQUENCE</scope>
    <source>
        <strain evidence="3">cv. Clemenules</strain>
    </source>
</reference>
<protein>
    <submittedName>
        <fullName evidence="2">Uncharacterized protein</fullName>
    </submittedName>
</protein>